<comment type="caution">
    <text evidence="7">The sequence shown here is derived from an EMBL/GenBank/DDBJ whole genome shotgun (WGS) entry which is preliminary data.</text>
</comment>
<evidence type="ECO:0000259" key="6">
    <source>
        <dbReference type="Pfam" id="PF07244"/>
    </source>
</evidence>
<feature type="domain" description="Bacterial surface antigen (D15)" evidence="5">
    <location>
        <begin position="722"/>
        <end position="1093"/>
    </location>
</feature>
<evidence type="ECO:0000256" key="4">
    <source>
        <dbReference type="SAM" id="SignalP"/>
    </source>
</evidence>
<evidence type="ECO:0000256" key="2">
    <source>
        <dbReference type="ARBA" id="ARBA00023136"/>
    </source>
</evidence>
<reference evidence="7 8" key="1">
    <citation type="submission" date="2019-02" db="EMBL/GenBank/DDBJ databases">
        <title>Genomic Encyclopedia of Archaeal and Bacterial Type Strains, Phase II (KMG-II): from individual species to whole genera.</title>
        <authorList>
            <person name="Goeker M."/>
        </authorList>
    </citation>
    <scope>NUCLEOTIDE SEQUENCE [LARGE SCALE GENOMIC DNA]</scope>
    <source>
        <strain evidence="7 8">DSM 18101</strain>
    </source>
</reference>
<evidence type="ECO:0000256" key="1">
    <source>
        <dbReference type="ARBA" id="ARBA00004370"/>
    </source>
</evidence>
<dbReference type="EMBL" id="SHKW01000001">
    <property type="protein sequence ID" value="RZU40083.1"/>
    <property type="molecule type" value="Genomic_DNA"/>
</dbReference>
<dbReference type="InterPro" id="IPR000184">
    <property type="entry name" value="Bac_surfAg_D15"/>
</dbReference>
<sequence>MGQSRRGRTSSGSGRTIRHTAIAVLLLWTALARPCHAQTEPIGGTPRTPADSTPPANQLPATTVQPTRPPTVPQASQVPGPARGRNDAPVISTGPGLSTSVWEWKGLRVNRIEFVGVTFEASDTLPKELAQKAGEPLDPQKVRESTRRLFESGRYRDVAVRGVREGGGMTLIFEGTPRYFVGRVTITGVKNDRLASLLEYATKLNPGTAYTDTSVATGTEGIRDVLRSQGYYEPKVYAGTTLDRPNSQINVEYDVGVGPQARIGDVTVESADLGMTLDEFRKKGKLKRGSKVTRDTTSNALSKLRSQYQKRNRLEATVSVQKQTYNPPRRQVDYDFHVNQGPEVKVLIEGAKVSKSRLHLLVPIFEEGTIDNDLLNEGMHNIRDFVQQQGYFDATVDVKVIGRDTANARVIYTVDRGIKHKVVSVELKGNHYFSEDILRERMQVKKADAYQRSGRYSPGLVAGDVASMQALYRANGFDQAKITTDVSDTDEKKGTPKQKNGQIAVVYNIEEGPQKKFGTVDVVGVGPSRLEDVKSLMNTQEGQPFSLVTLSGDRDAVIAYYLGHGFDQAKVDLQLHKRDDPTRTDVSLTVAEGPQVFVNRVLLSGLELTRPKVVESQIRVHPGDPLDQTALLETQRNLYGLALFNSVVTAVQNPTGDTPRKNVLVQTTEAKRWAVTYGFGFEAQTGNPGGTIQSNSSNPSAYSPEGRGSVSPRVSLDVSRINLRGTQDSLSLRTTYGLLEQIAVLTFQNPNSFGKRNFSTTASGGYTNIQNITTFASSTLQGSMRVTEKVHRTDTLIYEFLYRRVKVDPNSLRISADLIPLLSQPVRVGGPNFTWFHDTRQPSPLNASKGIYASLQAFVASSKFGSQTDFWRLDGTNSTYYPLFHHRYTLARNTRIGYEHTSGVNPNADSPVCAGILLTTNPTCNAVPLPERLYAGGATSHRGFGINGAGPRDLQTGYPVGGSAAFVNTLELRMPPPTLPYVGDSVSFVLFHDMGNVFQNPEDMFPSFLRFHQPNRDTCRDVSGTIGTCSFNYFSHAVGIGARYRTPVGPVRFDFSYNLNPPIYPVIDDYNGGPPYVGQGNHFNFFFSIGQAF</sequence>
<keyword evidence="2" id="KW-0472">Membrane</keyword>
<evidence type="ECO:0000313" key="7">
    <source>
        <dbReference type="EMBL" id="RZU40083.1"/>
    </source>
</evidence>
<evidence type="ECO:0000313" key="8">
    <source>
        <dbReference type="Proteomes" id="UP000292958"/>
    </source>
</evidence>
<feature type="domain" description="POTRA" evidence="6">
    <location>
        <begin position="345"/>
        <end position="416"/>
    </location>
</feature>
<feature type="region of interest" description="Disordered" evidence="3">
    <location>
        <begin position="686"/>
        <end position="711"/>
    </location>
</feature>
<feature type="compositionally biased region" description="Polar residues" evidence="3">
    <location>
        <begin position="686"/>
        <end position="701"/>
    </location>
</feature>
<dbReference type="Proteomes" id="UP000292958">
    <property type="component" value="Unassembled WGS sequence"/>
</dbReference>
<dbReference type="GO" id="GO:0019867">
    <property type="term" value="C:outer membrane"/>
    <property type="evidence" value="ECO:0007669"/>
    <property type="project" value="InterPro"/>
</dbReference>
<dbReference type="Gene3D" id="2.40.160.50">
    <property type="entry name" value="membrane protein fhac: a member of the omp85/tpsb transporter family"/>
    <property type="match status" value="1"/>
</dbReference>
<feature type="domain" description="POTRA" evidence="6">
    <location>
        <begin position="517"/>
        <end position="593"/>
    </location>
</feature>
<feature type="chain" id="PRO_5020867639" evidence="4">
    <location>
        <begin position="38"/>
        <end position="1093"/>
    </location>
</feature>
<feature type="domain" description="POTRA" evidence="6">
    <location>
        <begin position="262"/>
        <end position="341"/>
    </location>
</feature>
<feature type="domain" description="POTRA" evidence="6">
    <location>
        <begin position="421"/>
        <end position="512"/>
    </location>
</feature>
<organism evidence="7 8">
    <name type="scientific">Edaphobacter modestus</name>
    <dbReference type="NCBI Taxonomy" id="388466"/>
    <lineage>
        <taxon>Bacteria</taxon>
        <taxon>Pseudomonadati</taxon>
        <taxon>Acidobacteriota</taxon>
        <taxon>Terriglobia</taxon>
        <taxon>Terriglobales</taxon>
        <taxon>Acidobacteriaceae</taxon>
        <taxon>Edaphobacter</taxon>
    </lineage>
</organism>
<name>A0A4Q7YSY2_9BACT</name>
<feature type="region of interest" description="Disordered" evidence="3">
    <location>
        <begin position="38"/>
        <end position="95"/>
    </location>
</feature>
<keyword evidence="8" id="KW-1185">Reference proteome</keyword>
<comment type="subcellular location">
    <subcellularLocation>
        <location evidence="1">Membrane</location>
    </subcellularLocation>
</comment>
<keyword evidence="4" id="KW-0732">Signal</keyword>
<feature type="domain" description="POTRA" evidence="6">
    <location>
        <begin position="179"/>
        <end position="255"/>
    </location>
</feature>
<dbReference type="AlphaFoldDB" id="A0A4Q7YSY2"/>
<evidence type="ECO:0000256" key="3">
    <source>
        <dbReference type="SAM" id="MobiDB-lite"/>
    </source>
</evidence>
<gene>
    <name evidence="7" type="ORF">BDD14_1507</name>
</gene>
<feature type="signal peptide" evidence="4">
    <location>
        <begin position="1"/>
        <end position="37"/>
    </location>
</feature>
<dbReference type="Pfam" id="PF07244">
    <property type="entry name" value="POTRA"/>
    <property type="match status" value="6"/>
</dbReference>
<dbReference type="Gene3D" id="3.10.20.310">
    <property type="entry name" value="membrane protein fhac"/>
    <property type="match status" value="7"/>
</dbReference>
<dbReference type="Pfam" id="PF01103">
    <property type="entry name" value="Omp85"/>
    <property type="match status" value="1"/>
</dbReference>
<dbReference type="InterPro" id="IPR010827">
    <property type="entry name" value="BamA/TamA_POTRA"/>
</dbReference>
<accession>A0A4Q7YSY2</accession>
<feature type="domain" description="POTRA" evidence="6">
    <location>
        <begin position="108"/>
        <end position="161"/>
    </location>
</feature>
<protein>
    <submittedName>
        <fullName evidence="7">Beta-barrel assembly machine subunit BamA</fullName>
    </submittedName>
</protein>
<evidence type="ECO:0000259" key="5">
    <source>
        <dbReference type="Pfam" id="PF01103"/>
    </source>
</evidence>
<proteinExistence type="predicted"/>